<dbReference type="Gene3D" id="3.40.50.10490">
    <property type="entry name" value="Glucose-6-phosphate isomerase like protein, domain 1"/>
    <property type="match status" value="1"/>
</dbReference>
<comment type="function">
    <text evidence="3">Specifically catalyzes the cleavage of the D-lactyl ether substituent of MurNAc 6-phosphate, producing GlcNAc 6-phosphate and D-lactate.</text>
</comment>
<dbReference type="GO" id="GO:0009254">
    <property type="term" value="P:peptidoglycan turnover"/>
    <property type="evidence" value="ECO:0007669"/>
    <property type="project" value="TreeGrafter"/>
</dbReference>
<comment type="miscellaneous">
    <text evidence="3">A lyase-type mechanism (elimination/hydration) is suggested for the cleavage of the lactyl ether bond of MurNAc 6-phosphate, with the formation of an alpha,beta-unsaturated aldehyde intermediate with (E)-stereochemistry, followed by the syn addition of water to give product.</text>
</comment>
<proteinExistence type="inferred from homology"/>
<dbReference type="GO" id="GO:0097367">
    <property type="term" value="F:carbohydrate derivative binding"/>
    <property type="evidence" value="ECO:0007669"/>
    <property type="project" value="InterPro"/>
</dbReference>
<keyword evidence="1 3" id="KW-0456">Lyase</keyword>
<dbReference type="GO" id="GO:0016835">
    <property type="term" value="F:carbon-oxygen lyase activity"/>
    <property type="evidence" value="ECO:0007669"/>
    <property type="project" value="UniProtKB-UniRule"/>
</dbReference>
<feature type="active site" description="Proton donor" evidence="3">
    <location>
        <position position="77"/>
    </location>
</feature>
<dbReference type="GO" id="GO:0016803">
    <property type="term" value="F:ether hydrolase activity"/>
    <property type="evidence" value="ECO:0007669"/>
    <property type="project" value="TreeGrafter"/>
</dbReference>
<comment type="pathway">
    <text evidence="3">Amino-sugar metabolism; N-acetylmuramate degradation.</text>
</comment>
<dbReference type="InterPro" id="IPR040190">
    <property type="entry name" value="MURQ/GCKR"/>
</dbReference>
<evidence type="ECO:0000256" key="3">
    <source>
        <dbReference type="HAMAP-Rule" id="MF_00068"/>
    </source>
</evidence>
<dbReference type="InterPro" id="IPR001347">
    <property type="entry name" value="SIS_dom"/>
</dbReference>
<evidence type="ECO:0000313" key="5">
    <source>
        <dbReference type="EMBL" id="NLR92462.1"/>
    </source>
</evidence>
<keyword evidence="6" id="KW-1185">Reference proteome</keyword>
<comment type="subunit">
    <text evidence="3">Homodimer.</text>
</comment>
<evidence type="ECO:0000259" key="4">
    <source>
        <dbReference type="PROSITE" id="PS51464"/>
    </source>
</evidence>
<evidence type="ECO:0000313" key="6">
    <source>
        <dbReference type="Proteomes" id="UP000585050"/>
    </source>
</evidence>
<dbReference type="GO" id="GO:0097173">
    <property type="term" value="P:N-acetylmuramic acid catabolic process"/>
    <property type="evidence" value="ECO:0007669"/>
    <property type="project" value="UniProtKB-UniPathway"/>
</dbReference>
<dbReference type="NCBIfam" id="NF009222">
    <property type="entry name" value="PRK12570.1"/>
    <property type="match status" value="1"/>
</dbReference>
<dbReference type="Proteomes" id="UP000585050">
    <property type="component" value="Unassembled WGS sequence"/>
</dbReference>
<feature type="domain" description="SIS" evidence="4">
    <location>
        <begin position="49"/>
        <end position="212"/>
    </location>
</feature>
<dbReference type="CDD" id="cd05007">
    <property type="entry name" value="SIS_Etherase"/>
    <property type="match status" value="1"/>
</dbReference>
<dbReference type="SUPFAM" id="SSF53697">
    <property type="entry name" value="SIS domain"/>
    <property type="match status" value="1"/>
</dbReference>
<dbReference type="InterPro" id="IPR046348">
    <property type="entry name" value="SIS_dom_sf"/>
</dbReference>
<dbReference type="Pfam" id="PF22645">
    <property type="entry name" value="GKRP_SIS_N"/>
    <property type="match status" value="1"/>
</dbReference>
<dbReference type="EMBL" id="JABAIL010000004">
    <property type="protein sequence ID" value="NLR92462.1"/>
    <property type="molecule type" value="Genomic_DNA"/>
</dbReference>
<comment type="caution">
    <text evidence="5">The sequence shown here is derived from an EMBL/GenBank/DDBJ whole genome shotgun (WGS) entry which is preliminary data.</text>
</comment>
<evidence type="ECO:0000256" key="2">
    <source>
        <dbReference type="ARBA" id="ARBA00023277"/>
    </source>
</evidence>
<comment type="catalytic activity">
    <reaction evidence="3">
        <text>N-acetyl-D-muramate 6-phosphate + H2O = N-acetyl-D-glucosamine 6-phosphate + (R)-lactate</text>
        <dbReference type="Rhea" id="RHEA:26410"/>
        <dbReference type="ChEBI" id="CHEBI:15377"/>
        <dbReference type="ChEBI" id="CHEBI:16004"/>
        <dbReference type="ChEBI" id="CHEBI:57513"/>
        <dbReference type="ChEBI" id="CHEBI:58722"/>
        <dbReference type="EC" id="4.2.1.126"/>
    </reaction>
</comment>
<reference evidence="5 6" key="1">
    <citation type="submission" date="2020-04" db="EMBL/GenBank/DDBJ databases">
        <title>Flammeovirga sp. SR4, a novel species isolated from seawater.</title>
        <authorList>
            <person name="Wang X."/>
        </authorList>
    </citation>
    <scope>NUCLEOTIDE SEQUENCE [LARGE SCALE GENOMIC DNA]</scope>
    <source>
        <strain evidence="5 6">SR4</strain>
    </source>
</reference>
<dbReference type="AlphaFoldDB" id="A0A7X8XWN3"/>
<accession>A0A7X8XWN3</accession>
<dbReference type="PROSITE" id="PS51464">
    <property type="entry name" value="SIS"/>
    <property type="match status" value="1"/>
</dbReference>
<feature type="active site" evidence="3">
    <location>
        <position position="108"/>
    </location>
</feature>
<dbReference type="NCBIfam" id="TIGR00274">
    <property type="entry name" value="N-acetylmuramic acid 6-phosphate etherase"/>
    <property type="match status" value="1"/>
</dbReference>
<dbReference type="HAMAP" id="MF_00068">
    <property type="entry name" value="MurQ"/>
    <property type="match status" value="1"/>
</dbReference>
<dbReference type="RefSeq" id="WP_168883172.1">
    <property type="nucleotide sequence ID" value="NZ_JABAIL010000004.1"/>
</dbReference>
<sequence>MITESSSNYNNLENMDVNELLHSMNKEDKSVPQAIERSIPQIEELVKQIVPRMKNGGRLFYIGAGTSGRLGIVDASECPPTFGVPFDLVIGIIAGGDGAIRKAVEHAEDDPKQAWIDLQEYNIGENDTLIGIAASGRTPYVIGGLEEANKNNILTGCIVCNPNSKMAEVANYPVEVIVGPEFVTGSTRMKAGTAQKLSLNMISTSVMIQLGKVKGNKMVDMQLTNHKLEKRALKMVIDETGANEDLAQDLLEKHSSVRKAIEAFNKLNN</sequence>
<dbReference type="NCBIfam" id="NF003915">
    <property type="entry name" value="PRK05441.1"/>
    <property type="match status" value="1"/>
</dbReference>
<keyword evidence="2 3" id="KW-0119">Carbohydrate metabolism</keyword>
<dbReference type="InterPro" id="IPR005486">
    <property type="entry name" value="Glucokinase_regulatory_CS"/>
</dbReference>
<name>A0A7X8XWN3_9BACT</name>
<dbReference type="EC" id="4.2.1.126" evidence="3"/>
<evidence type="ECO:0000256" key="1">
    <source>
        <dbReference type="ARBA" id="ARBA00023239"/>
    </source>
</evidence>
<dbReference type="PANTHER" id="PTHR10088">
    <property type="entry name" value="GLUCOKINASE REGULATORY PROTEIN"/>
    <property type="match status" value="1"/>
</dbReference>
<dbReference type="InterPro" id="IPR005488">
    <property type="entry name" value="Etherase_MurQ"/>
</dbReference>
<comment type="similarity">
    <text evidence="3">Belongs to the GCKR-like family. MurNAc-6-P etherase subfamily.</text>
</comment>
<dbReference type="FunFam" id="3.40.50.10490:FF:000014">
    <property type="entry name" value="N-acetylmuramic acid 6-phosphate etherase"/>
    <property type="match status" value="1"/>
</dbReference>
<organism evidence="5 6">
    <name type="scientific">Flammeovirga agarivorans</name>
    <dbReference type="NCBI Taxonomy" id="2726742"/>
    <lineage>
        <taxon>Bacteria</taxon>
        <taxon>Pseudomonadati</taxon>
        <taxon>Bacteroidota</taxon>
        <taxon>Cytophagia</taxon>
        <taxon>Cytophagales</taxon>
        <taxon>Flammeovirgaceae</taxon>
        <taxon>Flammeovirga</taxon>
    </lineage>
</organism>
<dbReference type="PANTHER" id="PTHR10088:SF4">
    <property type="entry name" value="GLUCOKINASE REGULATORY PROTEIN"/>
    <property type="match status" value="1"/>
</dbReference>
<dbReference type="PROSITE" id="PS01272">
    <property type="entry name" value="GCKR"/>
    <property type="match status" value="1"/>
</dbReference>
<dbReference type="GO" id="GO:0046348">
    <property type="term" value="P:amino sugar catabolic process"/>
    <property type="evidence" value="ECO:0007669"/>
    <property type="project" value="InterPro"/>
</dbReference>
<gene>
    <name evidence="3 5" type="primary">murQ</name>
    <name evidence="5" type="ORF">HGP29_14690</name>
</gene>
<protein>
    <recommendedName>
        <fullName evidence="3">N-acetylmuramic acid 6-phosphate etherase</fullName>
        <shortName evidence="3">MurNAc-6-P etherase</shortName>
        <ecNumber evidence="3">4.2.1.126</ecNumber>
    </recommendedName>
    <alternativeName>
        <fullName evidence="3">N-acetylmuramic acid 6-phosphate hydrolase</fullName>
    </alternativeName>
    <alternativeName>
        <fullName evidence="3">N-acetylmuramic acid 6-phosphate lyase</fullName>
    </alternativeName>
</protein>
<dbReference type="UniPathway" id="UPA00342"/>